<evidence type="ECO:0000256" key="1">
    <source>
        <dbReference type="ARBA" id="ARBA00004752"/>
    </source>
</evidence>
<organism evidence="10 11">
    <name type="scientific">Brevundimonas goettingensis</name>
    <dbReference type="NCBI Taxonomy" id="2774190"/>
    <lineage>
        <taxon>Bacteria</taxon>
        <taxon>Pseudomonadati</taxon>
        <taxon>Pseudomonadota</taxon>
        <taxon>Alphaproteobacteria</taxon>
        <taxon>Caulobacterales</taxon>
        <taxon>Caulobacteraceae</taxon>
        <taxon>Brevundimonas</taxon>
    </lineage>
</organism>
<dbReference type="InterPro" id="IPR052905">
    <property type="entry name" value="LD-transpeptidase_YkuD-like"/>
</dbReference>
<evidence type="ECO:0000256" key="4">
    <source>
        <dbReference type="ARBA" id="ARBA00022960"/>
    </source>
</evidence>
<dbReference type="Gene3D" id="2.40.440.10">
    <property type="entry name" value="L,D-transpeptidase catalytic domain-like"/>
    <property type="match status" value="1"/>
</dbReference>
<dbReference type="InterPro" id="IPR038063">
    <property type="entry name" value="Transpep_catalytic_dom"/>
</dbReference>
<keyword evidence="5 7" id="KW-0573">Peptidoglycan synthesis</keyword>
<keyword evidence="6 7" id="KW-0961">Cell wall biogenesis/degradation</keyword>
<dbReference type="Proteomes" id="UP000663918">
    <property type="component" value="Chromosome"/>
</dbReference>
<dbReference type="EMBL" id="CP062222">
    <property type="protein sequence ID" value="QTC89981.1"/>
    <property type="molecule type" value="Genomic_DNA"/>
</dbReference>
<dbReference type="PANTHER" id="PTHR41533">
    <property type="entry name" value="L,D-TRANSPEPTIDASE HI_1667-RELATED"/>
    <property type="match status" value="1"/>
</dbReference>
<dbReference type="PROSITE" id="PS52029">
    <property type="entry name" value="LD_TPASE"/>
    <property type="match status" value="1"/>
</dbReference>
<gene>
    <name evidence="10" type="ORF">IFJ75_11840</name>
</gene>
<dbReference type="SUPFAM" id="SSF141523">
    <property type="entry name" value="L,D-transpeptidase catalytic domain-like"/>
    <property type="match status" value="1"/>
</dbReference>
<name>A0A975GUF8_9CAUL</name>
<dbReference type="Pfam" id="PF03734">
    <property type="entry name" value="YkuD"/>
    <property type="match status" value="1"/>
</dbReference>
<dbReference type="SUPFAM" id="SSF47090">
    <property type="entry name" value="PGBD-like"/>
    <property type="match status" value="1"/>
</dbReference>
<dbReference type="InterPro" id="IPR045380">
    <property type="entry name" value="LD_TPept_scaffold_dom"/>
</dbReference>
<dbReference type="GO" id="GO:0004180">
    <property type="term" value="F:carboxypeptidase activity"/>
    <property type="evidence" value="ECO:0007669"/>
    <property type="project" value="UniProtKB-ARBA"/>
</dbReference>
<dbReference type="CDD" id="cd16913">
    <property type="entry name" value="YkuD_like"/>
    <property type="match status" value="1"/>
</dbReference>
<dbReference type="InterPro" id="IPR005490">
    <property type="entry name" value="LD_TPept_cat_dom"/>
</dbReference>
<keyword evidence="11" id="KW-1185">Reference proteome</keyword>
<dbReference type="GO" id="GO:0016740">
    <property type="term" value="F:transferase activity"/>
    <property type="evidence" value="ECO:0007669"/>
    <property type="project" value="UniProtKB-KW"/>
</dbReference>
<comment type="similarity">
    <text evidence="2">Belongs to the YkuD family.</text>
</comment>
<comment type="pathway">
    <text evidence="1 7">Cell wall biogenesis; peptidoglycan biosynthesis.</text>
</comment>
<evidence type="ECO:0000256" key="5">
    <source>
        <dbReference type="ARBA" id="ARBA00022984"/>
    </source>
</evidence>
<dbReference type="InterPro" id="IPR036366">
    <property type="entry name" value="PGBDSf"/>
</dbReference>
<evidence type="ECO:0000313" key="10">
    <source>
        <dbReference type="EMBL" id="QTC89981.1"/>
    </source>
</evidence>
<evidence type="ECO:0000256" key="8">
    <source>
        <dbReference type="SAM" id="SignalP"/>
    </source>
</evidence>
<dbReference type="Gene3D" id="1.10.101.10">
    <property type="entry name" value="PGBD-like superfamily/PGBD"/>
    <property type="match status" value="1"/>
</dbReference>
<dbReference type="AlphaFoldDB" id="A0A975GUF8"/>
<protein>
    <submittedName>
        <fullName evidence="10">L,D-transpeptidase family protein</fullName>
    </submittedName>
</protein>
<feature type="domain" description="L,D-TPase catalytic" evidence="9">
    <location>
        <begin position="300"/>
        <end position="448"/>
    </location>
</feature>
<dbReference type="KEGG" id="bgoe:IFJ75_11840"/>
<feature type="active site" description="Nucleophile" evidence="7">
    <location>
        <position position="426"/>
    </location>
</feature>
<evidence type="ECO:0000259" key="9">
    <source>
        <dbReference type="PROSITE" id="PS52029"/>
    </source>
</evidence>
<feature type="active site" description="Proton donor/acceptor" evidence="7">
    <location>
        <position position="407"/>
    </location>
</feature>
<keyword evidence="8" id="KW-0732">Signal</keyword>
<evidence type="ECO:0000256" key="2">
    <source>
        <dbReference type="ARBA" id="ARBA00005992"/>
    </source>
</evidence>
<keyword evidence="3" id="KW-0808">Transferase</keyword>
<dbReference type="GO" id="GO:0008360">
    <property type="term" value="P:regulation of cell shape"/>
    <property type="evidence" value="ECO:0007669"/>
    <property type="project" value="UniProtKB-UniRule"/>
</dbReference>
<proteinExistence type="inferred from homology"/>
<dbReference type="Pfam" id="PF20142">
    <property type="entry name" value="Scaffold"/>
    <property type="match status" value="1"/>
</dbReference>
<feature type="signal peptide" evidence="8">
    <location>
        <begin position="1"/>
        <end position="24"/>
    </location>
</feature>
<dbReference type="GO" id="GO:0009252">
    <property type="term" value="P:peptidoglycan biosynthetic process"/>
    <property type="evidence" value="ECO:0007669"/>
    <property type="project" value="UniProtKB-KW"/>
</dbReference>
<dbReference type="GO" id="GO:0071555">
    <property type="term" value="P:cell wall organization"/>
    <property type="evidence" value="ECO:0007669"/>
    <property type="project" value="UniProtKB-UniRule"/>
</dbReference>
<evidence type="ECO:0000313" key="11">
    <source>
        <dbReference type="Proteomes" id="UP000663918"/>
    </source>
</evidence>
<evidence type="ECO:0000256" key="3">
    <source>
        <dbReference type="ARBA" id="ARBA00022679"/>
    </source>
</evidence>
<accession>A0A975GUF8</accession>
<keyword evidence="4 7" id="KW-0133">Cell shape</keyword>
<feature type="chain" id="PRO_5037156845" evidence="8">
    <location>
        <begin position="25"/>
        <end position="524"/>
    </location>
</feature>
<dbReference type="RefSeq" id="WP_207868396.1">
    <property type="nucleotide sequence ID" value="NZ_CP062222.1"/>
</dbReference>
<evidence type="ECO:0000256" key="6">
    <source>
        <dbReference type="ARBA" id="ARBA00023316"/>
    </source>
</evidence>
<sequence length="524" mass="57104">MNRRELGFGIATAAMVSAAGSAQAAQFRRSRPAQPAAAPGGQAVFAPQIARLPANVKDDVSAFYTANGWKAVWTPAQMQALNAVARKSENHGLAATDFFDFVGLAADPASSDVRTTAAAILYARVLAEGRVRPEDVEDLWEMGKNRVDIPTGLNAALAQNQLAQWFDGLPPTDIGYTNLSNGYLRYRRLSRAGGWPTFNQGAGIEPGMSDVRIPVLIERLVAEGDLSAADGARLKAQGLTYGDELQTAVRGFQQRHGLLPDARIGTGTQRSLGASSDDRARQIALNLERRRWLKRELNPERIEVNTAAAIMVYWKEGRPVHSNRVVVGSAENQTPSLEKPFASVVANPPWYVPAGIARREILPQGPAYLAARDMYISNGQVIQRAGPQAALGYVKFELRDSYAIFLHDTPAKGAFDLATRQRSHGCVRVQGAVEFARLLLSPDPLRLAEFDTAQQTRETQRIQTGREITVRLLYWTAFVDGQQRVAFREDVYKRDQKLAEALGIAVNLPVPVDDGAAVANDVGP</sequence>
<dbReference type="InterPro" id="IPR036365">
    <property type="entry name" value="PGBD-like_sf"/>
</dbReference>
<reference evidence="10" key="1">
    <citation type="submission" date="2020-09" db="EMBL/GenBank/DDBJ databases">
        <title>Brevundimonas sp. LVF2 isolated from a puddle in Goettingen, Germany.</title>
        <authorList>
            <person name="Friedrich I."/>
            <person name="Klassen A."/>
            <person name="Hannes N."/>
            <person name="Schneider D."/>
            <person name="Hertel R."/>
            <person name="Daniel R."/>
        </authorList>
    </citation>
    <scope>NUCLEOTIDE SEQUENCE</scope>
    <source>
        <strain evidence="10">LVF2</strain>
    </source>
</reference>
<dbReference type="PANTHER" id="PTHR41533:SF2">
    <property type="entry name" value="BLR7131 PROTEIN"/>
    <property type="match status" value="1"/>
</dbReference>
<evidence type="ECO:0000256" key="7">
    <source>
        <dbReference type="PROSITE-ProRule" id="PRU01373"/>
    </source>
</evidence>